<feature type="compositionally biased region" description="Basic and acidic residues" evidence="1">
    <location>
        <begin position="311"/>
        <end position="320"/>
    </location>
</feature>
<feature type="compositionally biased region" description="Polar residues" evidence="1">
    <location>
        <begin position="453"/>
        <end position="468"/>
    </location>
</feature>
<evidence type="ECO:0000256" key="1">
    <source>
        <dbReference type="SAM" id="MobiDB-lite"/>
    </source>
</evidence>
<dbReference type="PROSITE" id="PS00028">
    <property type="entry name" value="ZINC_FINGER_C2H2_1"/>
    <property type="match status" value="1"/>
</dbReference>
<reference evidence="4" key="1">
    <citation type="submission" date="2025-08" db="UniProtKB">
        <authorList>
            <consortium name="RefSeq"/>
        </authorList>
    </citation>
    <scope>IDENTIFICATION</scope>
    <source>
        <tissue evidence="4">Whole organism</tissue>
    </source>
</reference>
<dbReference type="AlphaFoldDB" id="A0A8B7PI35"/>
<dbReference type="RefSeq" id="XP_018025660.1">
    <property type="nucleotide sequence ID" value="XM_018170171.2"/>
</dbReference>
<feature type="domain" description="C2H2-type" evidence="2">
    <location>
        <begin position="115"/>
        <end position="137"/>
    </location>
</feature>
<feature type="compositionally biased region" description="Polar residues" evidence="1">
    <location>
        <begin position="1"/>
        <end position="10"/>
    </location>
</feature>
<feature type="compositionally biased region" description="Basic and acidic residues" evidence="1">
    <location>
        <begin position="197"/>
        <end position="207"/>
    </location>
</feature>
<feature type="compositionally biased region" description="Basic and acidic residues" evidence="1">
    <location>
        <begin position="292"/>
        <end position="301"/>
    </location>
</feature>
<organism evidence="3 4">
    <name type="scientific">Hyalella azteca</name>
    <name type="common">Amphipod</name>
    <dbReference type="NCBI Taxonomy" id="294128"/>
    <lineage>
        <taxon>Eukaryota</taxon>
        <taxon>Metazoa</taxon>
        <taxon>Ecdysozoa</taxon>
        <taxon>Arthropoda</taxon>
        <taxon>Crustacea</taxon>
        <taxon>Multicrustacea</taxon>
        <taxon>Malacostraca</taxon>
        <taxon>Eumalacostraca</taxon>
        <taxon>Peracarida</taxon>
        <taxon>Amphipoda</taxon>
        <taxon>Senticaudata</taxon>
        <taxon>Talitrida</taxon>
        <taxon>Talitroidea</taxon>
        <taxon>Hyalellidae</taxon>
        <taxon>Hyalella</taxon>
    </lineage>
</organism>
<feature type="compositionally biased region" description="Basic and acidic residues" evidence="1">
    <location>
        <begin position="274"/>
        <end position="284"/>
    </location>
</feature>
<evidence type="ECO:0000259" key="2">
    <source>
        <dbReference type="PROSITE" id="PS00028"/>
    </source>
</evidence>
<feature type="region of interest" description="Disordered" evidence="1">
    <location>
        <begin position="443"/>
        <end position="561"/>
    </location>
</feature>
<keyword evidence="3" id="KW-1185">Reference proteome</keyword>
<dbReference type="GeneID" id="108681169"/>
<proteinExistence type="predicted"/>
<feature type="compositionally biased region" description="Basic residues" evidence="1">
    <location>
        <begin position="208"/>
        <end position="219"/>
    </location>
</feature>
<protein>
    <submittedName>
        <fullName evidence="4">Uncharacterized protein LOC108681169 isoform X1</fullName>
    </submittedName>
</protein>
<evidence type="ECO:0000313" key="4">
    <source>
        <dbReference type="RefSeq" id="XP_018025660.1"/>
    </source>
</evidence>
<sequence>MDWSQLNEVTDWSDLSKIMDGAVSSEEKKETKKKDPDPKPSAEEKQEGGPSQSNQAGKKPELDPDIIDGWSDMKQFDDDHDPDWFEEEEKRLAAVYGGHFIKVKYTEQGRPGYFCELCVSEMNAKKSLEAHCEGMKHLKKKALWEKNEAEKGGRKRDDSDAQQGGWSDGPPRNFTPAGRDRSPFGRDRMRSRSPVDGGRRGRGERFRGPVRGRAPRRRGNPRDSCVLPTGPVTVFDERDGYYRDDFGPPNRRYSPPRYPENEHFRRNGPGYDAGPRRPDEEHFKRNGPGFDAEPRRPDPEYMGRNGPGYDVEPRREAHVPPRAPVERRDVPVHREQSPGVSTRIAVPTDKLSGGTAGLLLTKLASCYIKDEDDSDLALNVITSLASALREYNMKKGEKKIAELLMEAELKLNTLKALKVGLKLLNNQQTPGSSAAAAAAAVATPRPIGGETPRPTTGYSTAPSWQTERNGLAPPIDPYAGGLGRYPPQGPGPVPTRDPGPHYDPRAHAVGPAAHTPHGYQPYPSDARGTELGAHGWNHPSNYNADRNRGFPAQGTGPYAAR</sequence>
<feature type="compositionally biased region" description="Basic and acidic residues" evidence="1">
    <location>
        <begin position="178"/>
        <end position="190"/>
    </location>
</feature>
<dbReference type="InterPro" id="IPR013087">
    <property type="entry name" value="Znf_C2H2_type"/>
</dbReference>
<dbReference type="KEGG" id="hazt:108681169"/>
<evidence type="ECO:0000313" key="3">
    <source>
        <dbReference type="Proteomes" id="UP000694843"/>
    </source>
</evidence>
<dbReference type="Gene3D" id="3.30.160.60">
    <property type="entry name" value="Classic Zinc Finger"/>
    <property type="match status" value="1"/>
</dbReference>
<feature type="compositionally biased region" description="Basic and acidic residues" evidence="1">
    <location>
        <begin position="25"/>
        <end position="47"/>
    </location>
</feature>
<dbReference type="OrthoDB" id="6381686at2759"/>
<feature type="compositionally biased region" description="Pro residues" evidence="1">
    <location>
        <begin position="487"/>
        <end position="497"/>
    </location>
</feature>
<accession>A0A8B7PI35</accession>
<feature type="compositionally biased region" description="Basic and acidic residues" evidence="1">
    <location>
        <begin position="145"/>
        <end position="159"/>
    </location>
</feature>
<feature type="region of interest" description="Disordered" evidence="1">
    <location>
        <begin position="1"/>
        <end position="85"/>
    </location>
</feature>
<feature type="compositionally biased region" description="Basic and acidic residues" evidence="1">
    <location>
        <begin position="235"/>
        <end position="246"/>
    </location>
</feature>
<name>A0A8B7PI35_HYAAZ</name>
<dbReference type="Proteomes" id="UP000694843">
    <property type="component" value="Unplaced"/>
</dbReference>
<gene>
    <name evidence="4" type="primary">LOC108681169</name>
</gene>
<feature type="region of interest" description="Disordered" evidence="1">
    <location>
        <begin position="145"/>
        <end position="320"/>
    </location>
</feature>